<keyword evidence="2" id="KW-0378">Hydrolase</keyword>
<reference evidence="2" key="1">
    <citation type="journal article" date="2021" name="Proc. Natl. Acad. Sci. U.S.A.">
        <title>A Catalog of Tens of Thousands of Viruses from Human Metagenomes Reveals Hidden Associations with Chronic Diseases.</title>
        <authorList>
            <person name="Tisza M.J."/>
            <person name="Buck C.B."/>
        </authorList>
    </citation>
    <scope>NUCLEOTIDE SEQUENCE</scope>
    <source>
        <strain evidence="2">Ct0Wl9</strain>
    </source>
</reference>
<dbReference type="SUPFAM" id="SSF64496">
    <property type="entry name" value="DNA-binding domain of intron-encoded endonucleases"/>
    <property type="match status" value="1"/>
</dbReference>
<evidence type="ECO:0000313" key="2">
    <source>
        <dbReference type="EMBL" id="DAF59656.1"/>
    </source>
</evidence>
<sequence length="224" mass="26736">MTYKDFIQNILNIRGRFACGKEYHERHHIIPKCLDGTDKEDNLIDLFSREHYIAHKLLALENPENYSLLYAWWNMSQIKGNKKQNRYILTAEEYEEVRVKCAIISSERIKGENHPLYGKHHKNSTKKKMSKAHKGKLIGERNPMYGKHHSEKWKNENSKRMKEIHSKRIHPMAKTVICEEKVFNSIKECAEYYNINIDRMKKWLSGKTKMPEEFIQKCLKKLED</sequence>
<name>A0A8S5T953_9CAUD</name>
<dbReference type="CDD" id="cd00085">
    <property type="entry name" value="HNHc"/>
    <property type="match status" value="1"/>
</dbReference>
<dbReference type="GO" id="GO:0004519">
    <property type="term" value="F:endonuclease activity"/>
    <property type="evidence" value="ECO:0007669"/>
    <property type="project" value="UniProtKB-KW"/>
</dbReference>
<protein>
    <submittedName>
        <fullName evidence="2">HNH endonuclease</fullName>
    </submittedName>
</protein>
<dbReference type="EMBL" id="BK032775">
    <property type="protein sequence ID" value="DAF59656.1"/>
    <property type="molecule type" value="Genomic_DNA"/>
</dbReference>
<feature type="domain" description="Nuclease associated modular" evidence="1">
    <location>
        <begin position="106"/>
        <end position="130"/>
    </location>
</feature>
<keyword evidence="2" id="KW-0540">Nuclease</keyword>
<organism evidence="2">
    <name type="scientific">Siphoviridae sp. ct0Wl9</name>
    <dbReference type="NCBI Taxonomy" id="2827763"/>
    <lineage>
        <taxon>Viruses</taxon>
        <taxon>Duplodnaviria</taxon>
        <taxon>Heunggongvirae</taxon>
        <taxon>Uroviricota</taxon>
        <taxon>Caudoviricetes</taxon>
    </lineage>
</organism>
<dbReference type="Pfam" id="PF07460">
    <property type="entry name" value="NUMOD3"/>
    <property type="match status" value="1"/>
</dbReference>
<proteinExistence type="predicted"/>
<dbReference type="InterPro" id="IPR003615">
    <property type="entry name" value="HNH_nuc"/>
</dbReference>
<accession>A0A8S5T953</accession>
<keyword evidence="2" id="KW-0255">Endonuclease</keyword>
<dbReference type="GO" id="GO:0003677">
    <property type="term" value="F:DNA binding"/>
    <property type="evidence" value="ECO:0007669"/>
    <property type="project" value="InterPro"/>
</dbReference>
<evidence type="ECO:0000259" key="1">
    <source>
        <dbReference type="Pfam" id="PF07460"/>
    </source>
</evidence>
<dbReference type="InterPro" id="IPR003611">
    <property type="entry name" value="NUMOD3"/>
</dbReference>